<comment type="similarity">
    <text evidence="1">Belongs to the fasciclin-like AGP family.</text>
</comment>
<dbReference type="SMART" id="SM00554">
    <property type="entry name" value="FAS1"/>
    <property type="match status" value="1"/>
</dbReference>
<evidence type="ECO:0000259" key="4">
    <source>
        <dbReference type="PROSITE" id="PS50213"/>
    </source>
</evidence>
<dbReference type="Gene3D" id="2.30.180.10">
    <property type="entry name" value="FAS1 domain"/>
    <property type="match status" value="1"/>
</dbReference>
<feature type="signal peptide" evidence="3">
    <location>
        <begin position="1"/>
        <end position="27"/>
    </location>
</feature>
<name>A0A6J5TSQ2_PRUAR</name>
<dbReference type="PANTHER" id="PTHR33985">
    <property type="entry name" value="OS02G0491300 PROTEIN-RELATED"/>
    <property type="match status" value="1"/>
</dbReference>
<dbReference type="EMBL" id="CAEKDK010000001">
    <property type="protein sequence ID" value="CAB4266913.1"/>
    <property type="molecule type" value="Genomic_DNA"/>
</dbReference>
<protein>
    <recommendedName>
        <fullName evidence="4">FAS1 domain-containing protein</fullName>
    </recommendedName>
</protein>
<dbReference type="Proteomes" id="UP000507222">
    <property type="component" value="Unassembled WGS sequence"/>
</dbReference>
<evidence type="ECO:0000313" key="6">
    <source>
        <dbReference type="Proteomes" id="UP000507222"/>
    </source>
</evidence>
<organism evidence="5 6">
    <name type="scientific">Prunus armeniaca</name>
    <name type="common">Apricot</name>
    <name type="synonym">Armeniaca vulgaris</name>
    <dbReference type="NCBI Taxonomy" id="36596"/>
    <lineage>
        <taxon>Eukaryota</taxon>
        <taxon>Viridiplantae</taxon>
        <taxon>Streptophyta</taxon>
        <taxon>Embryophyta</taxon>
        <taxon>Tracheophyta</taxon>
        <taxon>Spermatophyta</taxon>
        <taxon>Magnoliopsida</taxon>
        <taxon>eudicotyledons</taxon>
        <taxon>Gunneridae</taxon>
        <taxon>Pentapetalae</taxon>
        <taxon>rosids</taxon>
        <taxon>fabids</taxon>
        <taxon>Rosales</taxon>
        <taxon>Rosaceae</taxon>
        <taxon>Amygdaloideae</taxon>
        <taxon>Amygdaleae</taxon>
        <taxon>Prunus</taxon>
    </lineage>
</organism>
<dbReference type="SUPFAM" id="SSF82153">
    <property type="entry name" value="FAS1 domain"/>
    <property type="match status" value="1"/>
</dbReference>
<gene>
    <name evidence="5" type="ORF">CURHAP_LOCUS9443</name>
</gene>
<dbReference type="Pfam" id="PF02469">
    <property type="entry name" value="Fasciclin"/>
    <property type="match status" value="1"/>
</dbReference>
<dbReference type="InterPro" id="IPR052806">
    <property type="entry name" value="Fasciclin-like_AGP"/>
</dbReference>
<keyword evidence="2" id="KW-0812">Transmembrane</keyword>
<dbReference type="PANTHER" id="PTHR33985:SF29">
    <property type="entry name" value="FAS1 DOMAIN-CONTAINING PROTEIN"/>
    <property type="match status" value="1"/>
</dbReference>
<keyword evidence="2" id="KW-0472">Membrane</keyword>
<dbReference type="InterPro" id="IPR000782">
    <property type="entry name" value="FAS1_domain"/>
</dbReference>
<accession>A0A6J5TSQ2</accession>
<evidence type="ECO:0000256" key="3">
    <source>
        <dbReference type="SAM" id="SignalP"/>
    </source>
</evidence>
<reference evidence="5 6" key="1">
    <citation type="submission" date="2020-05" db="EMBL/GenBank/DDBJ databases">
        <authorList>
            <person name="Campoy J."/>
            <person name="Schneeberger K."/>
            <person name="Spophaly S."/>
        </authorList>
    </citation>
    <scope>NUCLEOTIDE SEQUENCE [LARGE SCALE GENOMIC DNA]</scope>
    <source>
        <strain evidence="5">PruArmRojPasFocal</strain>
    </source>
</reference>
<feature type="transmembrane region" description="Helical" evidence="2">
    <location>
        <begin position="205"/>
        <end position="226"/>
    </location>
</feature>
<dbReference type="PROSITE" id="PS50213">
    <property type="entry name" value="FAS1"/>
    <property type="match status" value="1"/>
</dbReference>
<evidence type="ECO:0000313" key="5">
    <source>
        <dbReference type="EMBL" id="CAB4266913.1"/>
    </source>
</evidence>
<keyword evidence="3" id="KW-0732">Signal</keyword>
<keyword evidence="2" id="KW-1133">Transmembrane helix</keyword>
<evidence type="ECO:0000256" key="1">
    <source>
        <dbReference type="ARBA" id="ARBA00007843"/>
    </source>
</evidence>
<dbReference type="AlphaFoldDB" id="A0A6J5TSQ2"/>
<sequence length="242" mass="27311">MASIKFSICFLLLLLSSSLFVISTSQAVEQTHQPKPSAVLSDKGYHAMSLTLDMILESVMMPAIQSVNHTNTTFTLFCPRDQAFFNSKYPQPPLTLLKYHVVPFKFDRDTIEAFVGHGSNVRTLLPGHPLVVTSLPTRTGRSYASINRVKITEWDVYNNGRLIVHGVDDFFDPAFQTLLYPQYDTVVTKVQSRGFSGQREVIENWILLVALVAACTCVLILVNIFCDNPSDKDDVQYYPLYY</sequence>
<proteinExistence type="inferred from homology"/>
<feature type="chain" id="PRO_5027116192" description="FAS1 domain-containing protein" evidence="3">
    <location>
        <begin position="28"/>
        <end position="242"/>
    </location>
</feature>
<dbReference type="InterPro" id="IPR036378">
    <property type="entry name" value="FAS1_dom_sf"/>
</dbReference>
<evidence type="ECO:0000256" key="2">
    <source>
        <dbReference type="SAM" id="Phobius"/>
    </source>
</evidence>
<feature type="domain" description="FAS1" evidence="4">
    <location>
        <begin position="35"/>
        <end position="175"/>
    </location>
</feature>